<dbReference type="PANTHER" id="PTHR10885">
    <property type="entry name" value="ISOPENTENYL-DIPHOSPHATE DELTA-ISOMERASE"/>
    <property type="match status" value="1"/>
</dbReference>
<dbReference type="GO" id="GO:0009240">
    <property type="term" value="P:isopentenyl diphosphate biosynthetic process"/>
    <property type="evidence" value="ECO:0007669"/>
    <property type="project" value="TreeGrafter"/>
</dbReference>
<sequence length="283" mass="32583">MKKLLKPISCLGQVIYGEKIGQTINFPTANLALKTLPQIKPGVYLTVCHLAKNSYLGLAYYSPRHTLEVYLFDFNQDIYGQKISLKLTHWLRSPKKISSLPELRCLLQTDLISLNNYVILVNKKDQPIGIEKKPAAHLGQGKLHRAVSVQIFNSRKELLLQQRSEHKMLFPLFWANTVCTDVRPYESYLQAANRRLKEEFGLTAKLKPQFKFYYTAPSGSQGSEREIDQVFFGQVNDRPKPNPQEIHSWQYLSLEQIKTTPLNYAPWFELILKRLPSSGIFNS</sequence>
<evidence type="ECO:0000256" key="6">
    <source>
        <dbReference type="ARBA" id="ARBA00022741"/>
    </source>
</evidence>
<dbReference type="STRING" id="1618369.UV54_C0011G0007"/>
<comment type="caution">
    <text evidence="13">The sequence shown here is derived from an EMBL/GenBank/DDBJ whole genome shotgun (WGS) entry which is preliminary data.</text>
</comment>
<dbReference type="NCBIfam" id="TIGR02150">
    <property type="entry name" value="IPP_isom_1"/>
    <property type="match status" value="1"/>
</dbReference>
<evidence type="ECO:0000313" key="14">
    <source>
        <dbReference type="Proteomes" id="UP000034213"/>
    </source>
</evidence>
<proteinExistence type="inferred from homology"/>
<dbReference type="CDD" id="cd02885">
    <property type="entry name" value="NUDIX_IPP_Isomerase"/>
    <property type="match status" value="1"/>
</dbReference>
<dbReference type="InterPro" id="IPR011876">
    <property type="entry name" value="IsopentenylPP_isomerase_typ1"/>
</dbReference>
<dbReference type="PATRIC" id="fig|1618369.3.peg.198"/>
<keyword evidence="9 13" id="KW-0413">Isomerase</keyword>
<dbReference type="SUPFAM" id="SSF55811">
    <property type="entry name" value="Nudix"/>
    <property type="match status" value="1"/>
</dbReference>
<dbReference type="GO" id="GO:0005737">
    <property type="term" value="C:cytoplasm"/>
    <property type="evidence" value="ECO:0007669"/>
    <property type="project" value="TreeGrafter"/>
</dbReference>
<evidence type="ECO:0000256" key="9">
    <source>
        <dbReference type="ARBA" id="ARBA00023235"/>
    </source>
</evidence>
<dbReference type="Gene3D" id="2.40.30.30">
    <property type="entry name" value="Riboflavin kinase-like"/>
    <property type="match status" value="1"/>
</dbReference>
<evidence type="ECO:0000259" key="12">
    <source>
        <dbReference type="PROSITE" id="PS51462"/>
    </source>
</evidence>
<dbReference type="PANTHER" id="PTHR10885:SF0">
    <property type="entry name" value="ISOPENTENYL-DIPHOSPHATE DELTA-ISOMERASE"/>
    <property type="match status" value="1"/>
</dbReference>
<evidence type="ECO:0000256" key="7">
    <source>
        <dbReference type="ARBA" id="ARBA00022840"/>
    </source>
</evidence>
<keyword evidence="8" id="KW-0414">Isoprene biosynthesis</keyword>
<dbReference type="SMART" id="SM00904">
    <property type="entry name" value="Flavokinase"/>
    <property type="match status" value="1"/>
</dbReference>
<keyword evidence="3" id="KW-0285">Flavoprotein</keyword>
<evidence type="ECO:0000256" key="4">
    <source>
        <dbReference type="ARBA" id="ARBA00022643"/>
    </source>
</evidence>
<dbReference type="AlphaFoldDB" id="A0A0G1C3N7"/>
<dbReference type="InterPro" id="IPR015797">
    <property type="entry name" value="NUDIX_hydrolase-like_dom_sf"/>
</dbReference>
<dbReference type="InterPro" id="IPR023465">
    <property type="entry name" value="Riboflavin_kinase_dom_sf"/>
</dbReference>
<organism evidence="13 14">
    <name type="scientific">Candidatus Beckwithbacteria bacterium GW2011_GWA2_43_10</name>
    <dbReference type="NCBI Taxonomy" id="1618369"/>
    <lineage>
        <taxon>Bacteria</taxon>
        <taxon>Candidatus Beckwithiibacteriota</taxon>
    </lineage>
</organism>
<dbReference type="GO" id="GO:0009231">
    <property type="term" value="P:riboflavin biosynthetic process"/>
    <property type="evidence" value="ECO:0007669"/>
    <property type="project" value="InterPro"/>
</dbReference>
<comment type="pathway">
    <text evidence="1">Isoprenoid biosynthesis; dimethylallyl diphosphate biosynthesis; dimethylallyl diphosphate from isopentenyl diphosphate: step 1/1.</text>
</comment>
<keyword evidence="5" id="KW-0808">Transferase</keyword>
<comment type="similarity">
    <text evidence="2">Belongs to the IPP isomerase type 1 family.</text>
</comment>
<dbReference type="Gene3D" id="3.90.79.10">
    <property type="entry name" value="Nucleoside Triphosphate Pyrophosphohydrolase"/>
    <property type="match status" value="1"/>
</dbReference>
<dbReference type="InterPro" id="IPR015865">
    <property type="entry name" value="Riboflavin_kinase_bac/euk"/>
</dbReference>
<keyword evidence="4" id="KW-0288">FMN</keyword>
<keyword evidence="6" id="KW-0547">Nucleotide-binding</keyword>
<evidence type="ECO:0000256" key="3">
    <source>
        <dbReference type="ARBA" id="ARBA00022630"/>
    </source>
</evidence>
<dbReference type="SUPFAM" id="SSF82114">
    <property type="entry name" value="Riboflavin kinase-like"/>
    <property type="match status" value="1"/>
</dbReference>
<reference evidence="13 14" key="1">
    <citation type="journal article" date="2015" name="Nature">
        <title>rRNA introns, odd ribosomes, and small enigmatic genomes across a large radiation of phyla.</title>
        <authorList>
            <person name="Brown C.T."/>
            <person name="Hug L.A."/>
            <person name="Thomas B.C."/>
            <person name="Sharon I."/>
            <person name="Castelle C.J."/>
            <person name="Singh A."/>
            <person name="Wilkins M.J."/>
            <person name="Williams K.H."/>
            <person name="Banfield J.F."/>
        </authorList>
    </citation>
    <scope>NUCLEOTIDE SEQUENCE [LARGE SCALE GENOMIC DNA]</scope>
</reference>
<feature type="domain" description="Nudix hydrolase" evidence="12">
    <location>
        <begin position="142"/>
        <end position="275"/>
    </location>
</feature>
<dbReference type="Pfam" id="PF01687">
    <property type="entry name" value="Flavokinase"/>
    <property type="match status" value="1"/>
</dbReference>
<evidence type="ECO:0000256" key="5">
    <source>
        <dbReference type="ARBA" id="ARBA00022679"/>
    </source>
</evidence>
<dbReference type="GO" id="GO:0008531">
    <property type="term" value="F:riboflavin kinase activity"/>
    <property type="evidence" value="ECO:0007669"/>
    <property type="project" value="UniProtKB-EC"/>
</dbReference>
<evidence type="ECO:0000256" key="10">
    <source>
        <dbReference type="ARBA" id="ARBA00047880"/>
    </source>
</evidence>
<dbReference type="GO" id="GO:0050992">
    <property type="term" value="P:dimethylallyl diphosphate biosynthetic process"/>
    <property type="evidence" value="ECO:0007669"/>
    <property type="project" value="UniProtKB-UniPathway"/>
</dbReference>
<protein>
    <recommendedName>
        <fullName evidence="11">Isopentenyl-diphosphate delta-isomerase</fullName>
        <ecNumber evidence="11">5.3.3.2</ecNumber>
    </recommendedName>
</protein>
<dbReference type="EC" id="5.3.3.2" evidence="11"/>
<name>A0A0G1C3N7_9BACT</name>
<gene>
    <name evidence="13" type="ORF">UV54_C0011G0007</name>
</gene>
<dbReference type="Pfam" id="PF00293">
    <property type="entry name" value="NUDIX"/>
    <property type="match status" value="1"/>
</dbReference>
<dbReference type="UniPathway" id="UPA00059">
    <property type="reaction ID" value="UER00104"/>
</dbReference>
<dbReference type="InterPro" id="IPR000086">
    <property type="entry name" value="NUDIX_hydrolase_dom"/>
</dbReference>
<dbReference type="GO" id="GO:0004452">
    <property type="term" value="F:isopentenyl-diphosphate delta-isomerase activity"/>
    <property type="evidence" value="ECO:0007669"/>
    <property type="project" value="UniProtKB-UniRule"/>
</dbReference>
<dbReference type="GO" id="GO:0005524">
    <property type="term" value="F:ATP binding"/>
    <property type="evidence" value="ECO:0007669"/>
    <property type="project" value="UniProtKB-KW"/>
</dbReference>
<comment type="catalytic activity">
    <reaction evidence="10">
        <text>riboflavin + ATP = FMN + ADP + H(+)</text>
        <dbReference type="Rhea" id="RHEA:14357"/>
        <dbReference type="ChEBI" id="CHEBI:15378"/>
        <dbReference type="ChEBI" id="CHEBI:30616"/>
        <dbReference type="ChEBI" id="CHEBI:57986"/>
        <dbReference type="ChEBI" id="CHEBI:58210"/>
        <dbReference type="ChEBI" id="CHEBI:456216"/>
        <dbReference type="EC" id="2.7.1.26"/>
    </reaction>
</comment>
<dbReference type="Proteomes" id="UP000034213">
    <property type="component" value="Unassembled WGS sequence"/>
</dbReference>
<evidence type="ECO:0000256" key="2">
    <source>
        <dbReference type="ARBA" id="ARBA00007579"/>
    </source>
</evidence>
<keyword evidence="7" id="KW-0067">ATP-binding</keyword>
<dbReference type="PROSITE" id="PS51462">
    <property type="entry name" value="NUDIX"/>
    <property type="match status" value="1"/>
</dbReference>
<dbReference type="NCBIfam" id="NF002995">
    <property type="entry name" value="PRK03759.1"/>
    <property type="match status" value="1"/>
</dbReference>
<evidence type="ECO:0000256" key="8">
    <source>
        <dbReference type="ARBA" id="ARBA00023229"/>
    </source>
</evidence>
<evidence type="ECO:0000256" key="11">
    <source>
        <dbReference type="NCBIfam" id="TIGR02150"/>
    </source>
</evidence>
<dbReference type="EMBL" id="LCEW01000011">
    <property type="protein sequence ID" value="KKS80275.1"/>
    <property type="molecule type" value="Genomic_DNA"/>
</dbReference>
<evidence type="ECO:0000256" key="1">
    <source>
        <dbReference type="ARBA" id="ARBA00004826"/>
    </source>
</evidence>
<evidence type="ECO:0000313" key="13">
    <source>
        <dbReference type="EMBL" id="KKS80275.1"/>
    </source>
</evidence>
<accession>A0A0G1C3N7</accession>